<dbReference type="Pfam" id="PF02775">
    <property type="entry name" value="TPP_enzyme_C"/>
    <property type="match status" value="1"/>
</dbReference>
<dbReference type="NCBIfam" id="TIGR03297">
    <property type="entry name" value="Ppyr-DeCO2ase"/>
    <property type="match status" value="1"/>
</dbReference>
<dbReference type="EMBL" id="FRCP01000013">
    <property type="protein sequence ID" value="SHM63205.1"/>
    <property type="molecule type" value="Genomic_DNA"/>
</dbReference>
<dbReference type="Pfam" id="PF02776">
    <property type="entry name" value="TPP_enzyme_N"/>
    <property type="match status" value="1"/>
</dbReference>
<dbReference type="PANTHER" id="PTHR42818">
    <property type="entry name" value="SULFOPYRUVATE DECARBOXYLASE SUBUNIT ALPHA"/>
    <property type="match status" value="1"/>
</dbReference>
<keyword evidence="7" id="KW-1185">Reference proteome</keyword>
<dbReference type="InterPro" id="IPR029061">
    <property type="entry name" value="THDP-binding"/>
</dbReference>
<dbReference type="GO" id="GO:0032923">
    <property type="term" value="P:organic phosphonate biosynthetic process"/>
    <property type="evidence" value="ECO:0007669"/>
    <property type="project" value="InterPro"/>
</dbReference>
<dbReference type="CDD" id="cd07035">
    <property type="entry name" value="TPP_PYR_POX_like"/>
    <property type="match status" value="1"/>
</dbReference>
<reference evidence="6 7" key="1">
    <citation type="submission" date="2016-11" db="EMBL/GenBank/DDBJ databases">
        <authorList>
            <person name="Jaros S."/>
            <person name="Januszkiewicz K."/>
            <person name="Wedrychowicz H."/>
        </authorList>
    </citation>
    <scope>NUCLEOTIDE SEQUENCE [LARGE SCALE GENOMIC DNA]</scope>
    <source>
        <strain evidence="6 7">DSM 15930</strain>
    </source>
</reference>
<evidence type="ECO:0000256" key="1">
    <source>
        <dbReference type="ARBA" id="ARBA00022793"/>
    </source>
</evidence>
<evidence type="ECO:0000313" key="6">
    <source>
        <dbReference type="EMBL" id="SHM63205.1"/>
    </source>
</evidence>
<dbReference type="InterPro" id="IPR012001">
    <property type="entry name" value="Thiamin_PyroP_enz_TPP-bd_dom"/>
</dbReference>
<evidence type="ECO:0000313" key="7">
    <source>
        <dbReference type="Proteomes" id="UP000184038"/>
    </source>
</evidence>
<dbReference type="AlphaFoldDB" id="A0A1M7KD27"/>
<dbReference type="SUPFAM" id="SSF52518">
    <property type="entry name" value="Thiamin diphosphate-binding fold (THDP-binding)"/>
    <property type="match status" value="2"/>
</dbReference>
<dbReference type="InterPro" id="IPR017684">
    <property type="entry name" value="Phosphono-pyrv_decarboxylase"/>
</dbReference>
<evidence type="ECO:0000259" key="4">
    <source>
        <dbReference type="Pfam" id="PF02775"/>
    </source>
</evidence>
<evidence type="ECO:0000256" key="2">
    <source>
        <dbReference type="ARBA" id="ARBA00023052"/>
    </source>
</evidence>
<keyword evidence="1" id="KW-0210">Decarboxylase</keyword>
<dbReference type="Proteomes" id="UP000184038">
    <property type="component" value="Unassembled WGS sequence"/>
</dbReference>
<dbReference type="GO" id="GO:0030976">
    <property type="term" value="F:thiamine pyrophosphate binding"/>
    <property type="evidence" value="ECO:0007669"/>
    <property type="project" value="InterPro"/>
</dbReference>
<dbReference type="STRING" id="1120996.SAMN02746066_02682"/>
<dbReference type="RefSeq" id="WP_073288649.1">
    <property type="nucleotide sequence ID" value="NZ_FRCP01000013.1"/>
</dbReference>
<evidence type="ECO:0000256" key="3">
    <source>
        <dbReference type="ARBA" id="ARBA00023239"/>
    </source>
</evidence>
<dbReference type="Gene3D" id="3.40.50.970">
    <property type="match status" value="2"/>
</dbReference>
<keyword evidence="2" id="KW-0786">Thiamine pyrophosphate</keyword>
<dbReference type="GO" id="GO:0033980">
    <property type="term" value="F:phosphonopyruvate decarboxylase activity"/>
    <property type="evidence" value="ECO:0007669"/>
    <property type="project" value="InterPro"/>
</dbReference>
<protein>
    <submittedName>
        <fullName evidence="6">Phosphonopyruvate decarboxylase</fullName>
    </submittedName>
</protein>
<keyword evidence="3" id="KW-0456">Lyase</keyword>
<dbReference type="FunFam" id="3.40.50.970:FF:000100">
    <property type="entry name" value="Putative phosphonopyruvate decarboxylase"/>
    <property type="match status" value="1"/>
</dbReference>
<feature type="domain" description="Thiamine pyrophosphate enzyme TPP-binding" evidence="4">
    <location>
        <begin position="222"/>
        <end position="328"/>
    </location>
</feature>
<organism evidence="6 7">
    <name type="scientific">Anaerosporobacter mobilis DSM 15930</name>
    <dbReference type="NCBI Taxonomy" id="1120996"/>
    <lineage>
        <taxon>Bacteria</taxon>
        <taxon>Bacillati</taxon>
        <taxon>Bacillota</taxon>
        <taxon>Clostridia</taxon>
        <taxon>Lachnospirales</taxon>
        <taxon>Lachnospiraceae</taxon>
        <taxon>Anaerosporobacter</taxon>
    </lineage>
</organism>
<keyword evidence="6" id="KW-0670">Pyruvate</keyword>
<dbReference type="InterPro" id="IPR051818">
    <property type="entry name" value="TPP_dependent_decarboxylase"/>
</dbReference>
<name>A0A1M7KD27_9FIRM</name>
<sequence>MINPKEFYDCLIEHQFNFFTGVPDSLLKEFCTCVKENTSTNRNIIAANEGNAIALASGYHIATGKFGVVYMQNSGIGNAINPLLSLSDEEVYRIPMLLIIGYRGEPGVQDEPQHVKQGKVTLPLLEALGIVYCIVEDNYKESIAYGYEYMKRVHKPIALVIRKDTFSAYRSDTKKVSDLELSREAVLENIITNITDDDFIISTTGKTSREVFEVREKHNMGHSNDFLTVGSMGHASSLALGISLFSDKNVICIDGDGAFIMHMGGLGVAVQNANANFKYILINNGCHESVGGQETIGFEIDVKQILIGLGFNKVLDIRSRNDLVTNIKCLTSKEKLAMVIYTNDRSRNDLGRPTTTPIENKECFTLKLRGV</sequence>
<evidence type="ECO:0000259" key="5">
    <source>
        <dbReference type="Pfam" id="PF02776"/>
    </source>
</evidence>
<accession>A0A1M7KD27</accession>
<gene>
    <name evidence="6" type="ORF">SAMN02746066_02682</name>
</gene>
<dbReference type="PANTHER" id="PTHR42818:SF1">
    <property type="entry name" value="SULFOPYRUVATE DECARBOXYLASE"/>
    <property type="match status" value="1"/>
</dbReference>
<dbReference type="InterPro" id="IPR011766">
    <property type="entry name" value="TPP_enzyme_TPP-bd"/>
</dbReference>
<dbReference type="OrthoDB" id="9785953at2"/>
<feature type="domain" description="Thiamine pyrophosphate enzyme N-terminal TPP-binding" evidence="5">
    <location>
        <begin position="7"/>
        <end position="117"/>
    </location>
</feature>
<proteinExistence type="predicted"/>